<dbReference type="SUPFAM" id="SSF48452">
    <property type="entry name" value="TPR-like"/>
    <property type="match status" value="2"/>
</dbReference>
<dbReference type="InterPro" id="IPR011990">
    <property type="entry name" value="TPR-like_helical_dom_sf"/>
</dbReference>
<dbReference type="RefSeq" id="WP_127802189.1">
    <property type="nucleotide sequence ID" value="NZ_SACY01000001.1"/>
</dbReference>
<organism evidence="1 2">
    <name type="scientific">Sandaracinomonas limnophila</name>
    <dbReference type="NCBI Taxonomy" id="1862386"/>
    <lineage>
        <taxon>Bacteria</taxon>
        <taxon>Pseudomonadati</taxon>
        <taxon>Bacteroidota</taxon>
        <taxon>Cytophagia</taxon>
        <taxon>Cytophagales</taxon>
        <taxon>Flectobacillaceae</taxon>
        <taxon>Sandaracinomonas</taxon>
    </lineage>
</organism>
<dbReference type="Gene3D" id="1.25.40.10">
    <property type="entry name" value="Tetratricopeptide repeat domain"/>
    <property type="match status" value="1"/>
</dbReference>
<accession>A0A437PWQ6</accession>
<reference evidence="1 2" key="1">
    <citation type="submission" date="2019-01" db="EMBL/GenBank/DDBJ databases">
        <authorList>
            <person name="Chen W.-M."/>
        </authorList>
    </citation>
    <scope>NUCLEOTIDE SEQUENCE [LARGE SCALE GENOMIC DNA]</scope>
    <source>
        <strain evidence="1 2">FSY-15</strain>
    </source>
</reference>
<gene>
    <name evidence="1" type="ORF">EOJ36_01185</name>
</gene>
<evidence type="ECO:0000313" key="2">
    <source>
        <dbReference type="Proteomes" id="UP000282832"/>
    </source>
</evidence>
<comment type="caution">
    <text evidence="1">The sequence shown here is derived from an EMBL/GenBank/DDBJ whole genome shotgun (WGS) entry which is preliminary data.</text>
</comment>
<proteinExistence type="predicted"/>
<evidence type="ECO:0000313" key="1">
    <source>
        <dbReference type="EMBL" id="RVU26638.1"/>
    </source>
</evidence>
<protein>
    <submittedName>
        <fullName evidence="1">Uncharacterized protein</fullName>
    </submittedName>
</protein>
<sequence length="358" mass="42210">MVVRFSLIFLLTFSLLACKEEVEHKGSEIPPGTVLNSPVQWERQILYLNSLIQEDDQAILLFYRARAYFNTHQYHLAKLDMDKLMNRSNEISDEYNLLNAWIQLKLGNLEKAQQLIQMSKYGKNQFSNTSTFFLELYIQKKQLNLAQQLLTQIKKDSIHKIANPILELLVVGDTLSLKRYVANNTQMAFKDEFSERTYLNFAIDLVPSLHFQSNCLKELKKYPNDPYYLHAWGMFLKKINKLELSEKVLSKTLSLHPDNMQFKYDFGQLMLQKRDYGKAFEYFSKIPKSSNLFWLAQNDKIICLLNSQQKTQAKALFDTLMKISPQKNQVYTRYYRWFVTTKDSLNQIRQDTLLNLNQ</sequence>
<dbReference type="AlphaFoldDB" id="A0A437PWQ6"/>
<dbReference type="EMBL" id="SACY01000001">
    <property type="protein sequence ID" value="RVU26638.1"/>
    <property type="molecule type" value="Genomic_DNA"/>
</dbReference>
<name>A0A437PWQ6_9BACT</name>
<dbReference type="Proteomes" id="UP000282832">
    <property type="component" value="Unassembled WGS sequence"/>
</dbReference>
<dbReference type="PROSITE" id="PS51257">
    <property type="entry name" value="PROKAR_LIPOPROTEIN"/>
    <property type="match status" value="1"/>
</dbReference>
<keyword evidence="2" id="KW-1185">Reference proteome</keyword>